<dbReference type="SUPFAM" id="SSF100950">
    <property type="entry name" value="NagB/RpiA/CoA transferase-like"/>
    <property type="match status" value="1"/>
</dbReference>
<dbReference type="GO" id="GO:0005829">
    <property type="term" value="C:cytosol"/>
    <property type="evidence" value="ECO:0007669"/>
    <property type="project" value="UniProtKB-SubCell"/>
</dbReference>
<dbReference type="InterPro" id="IPR051855">
    <property type="entry name" value="eIF2B_beta_subunit"/>
</dbReference>
<keyword evidence="4" id="KW-0396">Initiation factor</keyword>
<evidence type="ECO:0000313" key="11">
    <source>
        <dbReference type="EMBL" id="KAK6950945.1"/>
    </source>
</evidence>
<evidence type="ECO:0000256" key="4">
    <source>
        <dbReference type="ARBA" id="ARBA00022540"/>
    </source>
</evidence>
<evidence type="ECO:0000256" key="10">
    <source>
        <dbReference type="SAM" id="MobiDB-lite"/>
    </source>
</evidence>
<evidence type="ECO:0000256" key="5">
    <source>
        <dbReference type="ARBA" id="ARBA00022917"/>
    </source>
</evidence>
<comment type="similarity">
    <text evidence="2 9">Belongs to the eIF-2B alpha/beta/delta subunits family.</text>
</comment>
<dbReference type="PANTHER" id="PTHR45859:SF1">
    <property type="entry name" value="TRANSLATION INITIATION FACTOR EIF-2B SUBUNIT BETA"/>
    <property type="match status" value="1"/>
</dbReference>
<feature type="region of interest" description="Disordered" evidence="10">
    <location>
        <begin position="166"/>
        <end position="186"/>
    </location>
</feature>
<protein>
    <recommendedName>
        <fullName evidence="6">Translation initiation factor eIF2B subunit beta</fullName>
    </recommendedName>
    <alternativeName>
        <fullName evidence="7">eIF2B GDP-GTP exchange factor subunit beta</fullName>
    </alternativeName>
</protein>
<name>A0AAX6ME99_9PEZI</name>
<dbReference type="AlphaFoldDB" id="A0AAX6ME99"/>
<evidence type="ECO:0000256" key="6">
    <source>
        <dbReference type="ARBA" id="ARBA00044122"/>
    </source>
</evidence>
<comment type="subcellular location">
    <subcellularLocation>
        <location evidence="1">Cytoplasm</location>
        <location evidence="1">Cytosol</location>
    </subcellularLocation>
</comment>
<dbReference type="InterPro" id="IPR000649">
    <property type="entry name" value="IF-2B-related"/>
</dbReference>
<evidence type="ECO:0000256" key="7">
    <source>
        <dbReference type="ARBA" id="ARBA00044228"/>
    </source>
</evidence>
<keyword evidence="5" id="KW-0648">Protein biosynthesis</keyword>
<evidence type="ECO:0000313" key="12">
    <source>
        <dbReference type="Proteomes" id="UP001369815"/>
    </source>
</evidence>
<evidence type="ECO:0000256" key="1">
    <source>
        <dbReference type="ARBA" id="ARBA00004514"/>
    </source>
</evidence>
<dbReference type="GO" id="GO:0005085">
    <property type="term" value="F:guanyl-nucleotide exchange factor activity"/>
    <property type="evidence" value="ECO:0007669"/>
    <property type="project" value="TreeGrafter"/>
</dbReference>
<keyword evidence="12" id="KW-1185">Reference proteome</keyword>
<feature type="region of interest" description="Disordered" evidence="10">
    <location>
        <begin position="105"/>
        <end position="131"/>
    </location>
</feature>
<dbReference type="GO" id="GO:0003743">
    <property type="term" value="F:translation initiation factor activity"/>
    <property type="evidence" value="ECO:0007669"/>
    <property type="project" value="UniProtKB-KW"/>
</dbReference>
<proteinExistence type="inferred from homology"/>
<evidence type="ECO:0000256" key="9">
    <source>
        <dbReference type="RuleBase" id="RU003814"/>
    </source>
</evidence>
<comment type="caution">
    <text evidence="11">The sequence shown here is derived from an EMBL/GenBank/DDBJ whole genome shotgun (WGS) entry which is preliminary data.</text>
</comment>
<feature type="compositionally biased region" description="Polar residues" evidence="10">
    <location>
        <begin position="176"/>
        <end position="186"/>
    </location>
</feature>
<keyword evidence="3" id="KW-0963">Cytoplasm</keyword>
<dbReference type="EMBL" id="JBANMG010000007">
    <property type="protein sequence ID" value="KAK6950945.1"/>
    <property type="molecule type" value="Genomic_DNA"/>
</dbReference>
<dbReference type="InterPro" id="IPR037171">
    <property type="entry name" value="NagB/RpiA_transferase-like"/>
</dbReference>
<dbReference type="Proteomes" id="UP001369815">
    <property type="component" value="Unassembled WGS sequence"/>
</dbReference>
<accession>A0AAX6ME99</accession>
<sequence>MAPPKGGYAPDLDKFLDTLKSRPVDASVEFLISLLKRRQIRGSESCAIATAHILLQVVAKDKWSDVDQLIGRVQLVGRKLVTAQPHELVIGNIVKRVLGLIRDEASEDRNDTGSDSPTDRTPTLPPAIEPIPLSKQTRLPSLVALGSFARTQSMFNLLSDPDFVPSPGSTPKLGSGASTPQGYPQSTNIHALRSEVIDGIEEIMDEIRQVDEQVQAYAEIVIHPGDYVLVHQPSRTVQKFLLRAASKRKFTVFLVVDPSAASTEDDPYSSLRKSLSSSGSTVVNIMNVGLMAYMSKVNKVILGARAITKKGGVIVDSGAAVIARAAREQGRTVIVLGGVYKLSPDSRFHHEGLVEWGDPSKYVNFADGEMVGQVRVRNAIAEFIPTDLVNTYITNL</sequence>
<dbReference type="PANTHER" id="PTHR45859">
    <property type="entry name" value="TRANSLATION INITIATION FACTOR EIF-2B SUBUNIT BETA"/>
    <property type="match status" value="1"/>
</dbReference>
<comment type="subunit">
    <text evidence="8">Component of the translation initiation factor 2B (eIF2B) complex which is a heterodecamer of two sets of five different subunits: alpha, beta, gamma, delta and epsilon. Subunits alpha, beta and delta comprise a regulatory subcomplex and subunits epsilon and gamma comprise a catalytic subcomplex. Within the complex, the hexameric regulatory complex resides at the center, with the two heterodimeric catalytic subcomplexes bound on opposite sides.</text>
</comment>
<dbReference type="Pfam" id="PF01008">
    <property type="entry name" value="IF-2B"/>
    <property type="match status" value="1"/>
</dbReference>
<organism evidence="11 12">
    <name type="scientific">Daldinia eschscholtzii</name>
    <dbReference type="NCBI Taxonomy" id="292717"/>
    <lineage>
        <taxon>Eukaryota</taxon>
        <taxon>Fungi</taxon>
        <taxon>Dikarya</taxon>
        <taxon>Ascomycota</taxon>
        <taxon>Pezizomycotina</taxon>
        <taxon>Sordariomycetes</taxon>
        <taxon>Xylariomycetidae</taxon>
        <taxon>Xylariales</taxon>
        <taxon>Hypoxylaceae</taxon>
        <taxon>Daldinia</taxon>
    </lineage>
</organism>
<dbReference type="GO" id="GO:0005851">
    <property type="term" value="C:eukaryotic translation initiation factor 2B complex"/>
    <property type="evidence" value="ECO:0007669"/>
    <property type="project" value="TreeGrafter"/>
</dbReference>
<evidence type="ECO:0000256" key="3">
    <source>
        <dbReference type="ARBA" id="ARBA00022490"/>
    </source>
</evidence>
<evidence type="ECO:0000256" key="2">
    <source>
        <dbReference type="ARBA" id="ARBA00007251"/>
    </source>
</evidence>
<dbReference type="InterPro" id="IPR042529">
    <property type="entry name" value="IF_2B-like_C"/>
</dbReference>
<gene>
    <name evidence="11" type="ORF">Daesc_007473</name>
</gene>
<dbReference type="Gene3D" id="3.40.50.10470">
    <property type="entry name" value="Translation initiation factor eif-2b, domain 2"/>
    <property type="match status" value="1"/>
</dbReference>
<evidence type="ECO:0000256" key="8">
    <source>
        <dbReference type="ARBA" id="ARBA00046432"/>
    </source>
</evidence>
<reference evidence="11 12" key="1">
    <citation type="journal article" date="2024" name="Front Chem Biol">
        <title>Unveiling the potential of Daldinia eschscholtzii MFLUCC 19-0629 through bioactivity and bioinformatics studies for enhanced sustainable agriculture production.</title>
        <authorList>
            <person name="Brooks S."/>
            <person name="Weaver J.A."/>
            <person name="Klomchit A."/>
            <person name="Alharthi S.A."/>
            <person name="Onlamun T."/>
            <person name="Nurani R."/>
            <person name="Vong T.K."/>
            <person name="Alberti F."/>
            <person name="Greco C."/>
        </authorList>
    </citation>
    <scope>NUCLEOTIDE SEQUENCE [LARGE SCALE GENOMIC DNA]</scope>
    <source>
        <strain evidence="11">MFLUCC 19-0629</strain>
    </source>
</reference>